<reference evidence="3" key="1">
    <citation type="journal article" date="2019" name="Curr. Biol.">
        <title>Genome Sequence of Striga asiatica Provides Insight into the Evolution of Plant Parasitism.</title>
        <authorList>
            <person name="Yoshida S."/>
            <person name="Kim S."/>
            <person name="Wafula E.K."/>
            <person name="Tanskanen J."/>
            <person name="Kim Y.M."/>
            <person name="Honaas L."/>
            <person name="Yang Z."/>
            <person name="Spallek T."/>
            <person name="Conn C.E."/>
            <person name="Ichihashi Y."/>
            <person name="Cheong K."/>
            <person name="Cui S."/>
            <person name="Der J.P."/>
            <person name="Gundlach H."/>
            <person name="Jiao Y."/>
            <person name="Hori C."/>
            <person name="Ishida J.K."/>
            <person name="Kasahara H."/>
            <person name="Kiba T."/>
            <person name="Kim M.S."/>
            <person name="Koo N."/>
            <person name="Laohavisit A."/>
            <person name="Lee Y.H."/>
            <person name="Lumba S."/>
            <person name="McCourt P."/>
            <person name="Mortimer J.C."/>
            <person name="Mutuku J.M."/>
            <person name="Nomura T."/>
            <person name="Sasaki-Sekimoto Y."/>
            <person name="Seto Y."/>
            <person name="Wang Y."/>
            <person name="Wakatake T."/>
            <person name="Sakakibara H."/>
            <person name="Demura T."/>
            <person name="Yamaguchi S."/>
            <person name="Yoneyama K."/>
            <person name="Manabe R.I."/>
            <person name="Nelson D.C."/>
            <person name="Schulman A.H."/>
            <person name="Timko M.P."/>
            <person name="dePamphilis C.W."/>
            <person name="Choi D."/>
            <person name="Shirasu K."/>
        </authorList>
    </citation>
    <scope>NUCLEOTIDE SEQUENCE [LARGE SCALE GENOMIC DNA]</scope>
    <source>
        <strain evidence="3">cv. UVA1</strain>
    </source>
</reference>
<name>A0A5A7PYW7_STRAF</name>
<sequence>MAKGKPWAGKKDFYEKINKKSPMSHKIAHLESSEGERDISIKEKNLNADEQPELSEGNSQKNEMEQVNLEAEMEIEQSLALHQEHLTCKDSPTNTESHYLPSKKMEFSNRRQEWMENTEKTEKKGPWENFTIRSNSSWLWKSWGSAERVLRKGLRIKIGDGRNTKIWNEPWIPSSPNFRLIGRYENHHNLEWVHQLMAANGREWNTNLIRSIFEEQDIKAILNTPLKNPQNSDKVVWHYDQKGNFSVKSAYNTFLKLEHIAKDTPESSVVNTKMRRMWRVTWGLKVKQKLKHFIILSYTETVLRAQQITASQDREVAVAQLVMVQPITAQPVTVQPVASATPTGIAGKRKWNRKQNQAKNKRGGLGRRDDQPQAIQQSPNGPPWYANCGRAHNGECLAG</sequence>
<comment type="caution">
    <text evidence="2">The sequence shown here is derived from an EMBL/GenBank/DDBJ whole genome shotgun (WGS) entry which is preliminary data.</text>
</comment>
<protein>
    <submittedName>
        <fullName evidence="2">RNA-directed DNA polymerase (Reversetranscriptase)-related family protein</fullName>
    </submittedName>
</protein>
<keyword evidence="2" id="KW-0808">Transferase</keyword>
<proteinExistence type="predicted"/>
<feature type="region of interest" description="Disordered" evidence="1">
    <location>
        <begin position="18"/>
        <end position="65"/>
    </location>
</feature>
<evidence type="ECO:0000256" key="1">
    <source>
        <dbReference type="SAM" id="MobiDB-lite"/>
    </source>
</evidence>
<keyword evidence="3" id="KW-1185">Reference proteome</keyword>
<dbReference type="EMBL" id="BKCP01005450">
    <property type="protein sequence ID" value="GER38093.1"/>
    <property type="molecule type" value="Genomic_DNA"/>
</dbReference>
<accession>A0A5A7PYW7</accession>
<keyword evidence="2" id="KW-0695">RNA-directed DNA polymerase</keyword>
<organism evidence="2 3">
    <name type="scientific">Striga asiatica</name>
    <name type="common">Asiatic witchweed</name>
    <name type="synonym">Buchnera asiatica</name>
    <dbReference type="NCBI Taxonomy" id="4170"/>
    <lineage>
        <taxon>Eukaryota</taxon>
        <taxon>Viridiplantae</taxon>
        <taxon>Streptophyta</taxon>
        <taxon>Embryophyta</taxon>
        <taxon>Tracheophyta</taxon>
        <taxon>Spermatophyta</taxon>
        <taxon>Magnoliopsida</taxon>
        <taxon>eudicotyledons</taxon>
        <taxon>Gunneridae</taxon>
        <taxon>Pentapetalae</taxon>
        <taxon>asterids</taxon>
        <taxon>lamiids</taxon>
        <taxon>Lamiales</taxon>
        <taxon>Orobanchaceae</taxon>
        <taxon>Buchnereae</taxon>
        <taxon>Striga</taxon>
    </lineage>
</organism>
<dbReference type="GO" id="GO:0003964">
    <property type="term" value="F:RNA-directed DNA polymerase activity"/>
    <property type="evidence" value="ECO:0007669"/>
    <property type="project" value="UniProtKB-KW"/>
</dbReference>
<gene>
    <name evidence="2" type="ORF">STAS_14553</name>
</gene>
<evidence type="ECO:0000313" key="2">
    <source>
        <dbReference type="EMBL" id="GER38093.1"/>
    </source>
</evidence>
<feature type="region of interest" description="Disordered" evidence="1">
    <location>
        <begin position="337"/>
        <end position="386"/>
    </location>
</feature>
<dbReference type="AlphaFoldDB" id="A0A5A7PYW7"/>
<dbReference type="Proteomes" id="UP000325081">
    <property type="component" value="Unassembled WGS sequence"/>
</dbReference>
<evidence type="ECO:0000313" key="3">
    <source>
        <dbReference type="Proteomes" id="UP000325081"/>
    </source>
</evidence>
<dbReference type="OrthoDB" id="914203at2759"/>
<keyword evidence="2" id="KW-0548">Nucleotidyltransferase</keyword>
<feature type="compositionally biased region" description="Basic and acidic residues" evidence="1">
    <location>
        <begin position="28"/>
        <end position="47"/>
    </location>
</feature>